<name>A0A182JCE7_ANOAO</name>
<organism evidence="2">
    <name type="scientific">Anopheles atroparvus</name>
    <name type="common">European mosquito</name>
    <dbReference type="NCBI Taxonomy" id="41427"/>
    <lineage>
        <taxon>Eukaryota</taxon>
        <taxon>Metazoa</taxon>
        <taxon>Ecdysozoa</taxon>
        <taxon>Arthropoda</taxon>
        <taxon>Hexapoda</taxon>
        <taxon>Insecta</taxon>
        <taxon>Pterygota</taxon>
        <taxon>Neoptera</taxon>
        <taxon>Endopterygota</taxon>
        <taxon>Diptera</taxon>
        <taxon>Nematocera</taxon>
        <taxon>Culicoidea</taxon>
        <taxon>Culicidae</taxon>
        <taxon>Anophelinae</taxon>
        <taxon>Anopheles</taxon>
    </lineage>
</organism>
<reference evidence="2" key="1">
    <citation type="submission" date="2022-08" db="UniProtKB">
        <authorList>
            <consortium name="EnsemblMetazoa"/>
        </authorList>
    </citation>
    <scope>IDENTIFICATION</scope>
    <source>
        <strain evidence="2">EBRO</strain>
    </source>
</reference>
<accession>A0A182JCE7</accession>
<evidence type="ECO:0000313" key="2">
    <source>
        <dbReference type="EnsemblMetazoa" id="AATE015461-PA.1"/>
    </source>
</evidence>
<dbReference type="AlphaFoldDB" id="A0A182JCE7"/>
<evidence type="ECO:0000256" key="1">
    <source>
        <dbReference type="SAM" id="MobiDB-lite"/>
    </source>
</evidence>
<dbReference type="VEuPathDB" id="VectorBase:AATE015461"/>
<proteinExistence type="predicted"/>
<dbReference type="EnsemblMetazoa" id="AATE015461-RA">
    <property type="protein sequence ID" value="AATE015461-PA.1"/>
    <property type="gene ID" value="AATE015461"/>
</dbReference>
<protein>
    <submittedName>
        <fullName evidence="2">Uncharacterized protein</fullName>
    </submittedName>
</protein>
<feature type="region of interest" description="Disordered" evidence="1">
    <location>
        <begin position="20"/>
        <end position="44"/>
    </location>
</feature>
<feature type="compositionally biased region" description="Polar residues" evidence="1">
    <location>
        <begin position="35"/>
        <end position="44"/>
    </location>
</feature>
<sequence length="44" mass="4821">MHRPGRRSMDVRWTLTGSCAGRKRSPAPGQCFHASKSSKASTTM</sequence>